<dbReference type="Proteomes" id="UP000469763">
    <property type="component" value="Unassembled WGS sequence"/>
</dbReference>
<organism evidence="8 9">
    <name type="scientific">Bifidobacterium avesanii</name>
    <dbReference type="NCBI Taxonomy" id="1798157"/>
    <lineage>
        <taxon>Bacteria</taxon>
        <taxon>Bacillati</taxon>
        <taxon>Actinomycetota</taxon>
        <taxon>Actinomycetes</taxon>
        <taxon>Bifidobacteriales</taxon>
        <taxon>Bifidobacteriaceae</taxon>
        <taxon>Bifidobacterium</taxon>
    </lineage>
</organism>
<evidence type="ECO:0000256" key="3">
    <source>
        <dbReference type="ARBA" id="ARBA00022692"/>
    </source>
</evidence>
<dbReference type="InterPro" id="IPR006214">
    <property type="entry name" value="Bax_inhibitor_1-related"/>
</dbReference>
<comment type="subcellular location">
    <subcellularLocation>
        <location evidence="1">Membrane</location>
        <topology evidence="1">Multi-pass membrane protein</topology>
    </subcellularLocation>
</comment>
<name>A0A7K3TJG3_9BIFI</name>
<protein>
    <submittedName>
        <fullName evidence="8">BAX inhibitor (BI)-1/YccA family protein</fullName>
    </submittedName>
</protein>
<evidence type="ECO:0000256" key="1">
    <source>
        <dbReference type="ARBA" id="ARBA00004141"/>
    </source>
</evidence>
<keyword evidence="5 6" id="KW-0472">Membrane</keyword>
<evidence type="ECO:0000256" key="2">
    <source>
        <dbReference type="ARBA" id="ARBA00010350"/>
    </source>
</evidence>
<feature type="region of interest" description="Disordered" evidence="7">
    <location>
        <begin position="1"/>
        <end position="21"/>
    </location>
</feature>
<feature type="transmembrane region" description="Helical" evidence="6">
    <location>
        <begin position="82"/>
        <end position="103"/>
    </location>
</feature>
<evidence type="ECO:0000313" key="8">
    <source>
        <dbReference type="EMBL" id="NEG79268.1"/>
    </source>
</evidence>
<feature type="transmembrane region" description="Helical" evidence="6">
    <location>
        <begin position="196"/>
        <end position="215"/>
    </location>
</feature>
<dbReference type="OrthoDB" id="9793828at2"/>
<keyword evidence="3 6" id="KW-0812">Transmembrane</keyword>
<feature type="transmembrane region" description="Helical" evidence="6">
    <location>
        <begin position="164"/>
        <end position="184"/>
    </location>
</feature>
<dbReference type="EMBL" id="WHZY01000020">
    <property type="protein sequence ID" value="NEG79268.1"/>
    <property type="molecule type" value="Genomic_DNA"/>
</dbReference>
<evidence type="ECO:0000256" key="6">
    <source>
        <dbReference type="RuleBase" id="RU004379"/>
    </source>
</evidence>
<comment type="similarity">
    <text evidence="2 6">Belongs to the BI1 family.</text>
</comment>
<reference evidence="8 9" key="1">
    <citation type="submission" date="2019-10" db="EMBL/GenBank/DDBJ databases">
        <title>Bifidobacterium from non-human primates.</title>
        <authorList>
            <person name="Modesto M."/>
        </authorList>
    </citation>
    <scope>NUCLEOTIDE SEQUENCE [LARGE SCALE GENOMIC DNA]</scope>
    <source>
        <strain evidence="8 9">TREC</strain>
    </source>
</reference>
<feature type="transmembrane region" description="Helical" evidence="6">
    <location>
        <begin position="109"/>
        <end position="128"/>
    </location>
</feature>
<dbReference type="PANTHER" id="PTHR23291">
    <property type="entry name" value="BAX INHIBITOR-RELATED"/>
    <property type="match status" value="1"/>
</dbReference>
<dbReference type="SUPFAM" id="SSF81995">
    <property type="entry name" value="beta-sandwich domain of Sec23/24"/>
    <property type="match status" value="1"/>
</dbReference>
<dbReference type="Pfam" id="PF01027">
    <property type="entry name" value="Bax1-I"/>
    <property type="match status" value="1"/>
</dbReference>
<feature type="transmembrane region" description="Helical" evidence="6">
    <location>
        <begin position="261"/>
        <end position="281"/>
    </location>
</feature>
<dbReference type="CDD" id="cd10432">
    <property type="entry name" value="BI-1-like_bacterial"/>
    <property type="match status" value="1"/>
</dbReference>
<feature type="transmembrane region" description="Helical" evidence="6">
    <location>
        <begin position="140"/>
        <end position="158"/>
    </location>
</feature>
<evidence type="ECO:0000256" key="5">
    <source>
        <dbReference type="ARBA" id="ARBA00023136"/>
    </source>
</evidence>
<accession>A0A7K3TJG3</accession>
<sequence length="288" mass="31242">MTFGRIPENSNQNQTPYGQPYAGQQYQQTQYQQQAQYAPNNYNYAQGGAGTAAMDATAAYSYESYEKAKRVSIAKAYGEMTIGLLVTAAVAVLTEATGALYAFLSVTGVLGWIGLAIVQVALALYMGARIMKISPATARVMFYVYAALMGFTLSSIFAVYSLGNIGVCLALCAGFFFALTMLGLTTKFDMLKAGPILLVGLVVLIVSQLLVAWLFPSDGAMQLIAAIGVVLFAGMTVYDAQSTRAIFRQYQNDGPEMIQKVSIICALNLYLDFVNMFLYLLQLFGNRD</sequence>
<dbReference type="GO" id="GO:0016020">
    <property type="term" value="C:membrane"/>
    <property type="evidence" value="ECO:0007669"/>
    <property type="project" value="UniProtKB-SubCell"/>
</dbReference>
<evidence type="ECO:0000313" key="9">
    <source>
        <dbReference type="Proteomes" id="UP000469763"/>
    </source>
</evidence>
<gene>
    <name evidence="8" type="ORF">GFD22_09875</name>
</gene>
<proteinExistence type="inferred from homology"/>
<dbReference type="RefSeq" id="WP_152351001.1">
    <property type="nucleotide sequence ID" value="NZ_WBSN01000019.1"/>
</dbReference>
<dbReference type="PANTHER" id="PTHR23291:SF50">
    <property type="entry name" value="PROTEIN LIFEGUARD 4"/>
    <property type="match status" value="1"/>
</dbReference>
<keyword evidence="4 6" id="KW-1133">Transmembrane helix</keyword>
<comment type="caution">
    <text evidence="8">The sequence shown here is derived from an EMBL/GenBank/DDBJ whole genome shotgun (WGS) entry which is preliminary data.</text>
</comment>
<evidence type="ECO:0000256" key="7">
    <source>
        <dbReference type="SAM" id="MobiDB-lite"/>
    </source>
</evidence>
<dbReference type="AlphaFoldDB" id="A0A7K3TJG3"/>
<evidence type="ECO:0000256" key="4">
    <source>
        <dbReference type="ARBA" id="ARBA00022989"/>
    </source>
</evidence>
<keyword evidence="9" id="KW-1185">Reference proteome</keyword>
<feature type="transmembrane region" description="Helical" evidence="6">
    <location>
        <begin position="221"/>
        <end position="240"/>
    </location>
</feature>